<proteinExistence type="predicted"/>
<name>A0AA39P062_9AGAR</name>
<keyword evidence="3" id="KW-1185">Reference proteome</keyword>
<reference evidence="2" key="1">
    <citation type="submission" date="2023-06" db="EMBL/GenBank/DDBJ databases">
        <authorList>
            <consortium name="Lawrence Berkeley National Laboratory"/>
            <person name="Ahrendt S."/>
            <person name="Sahu N."/>
            <person name="Indic B."/>
            <person name="Wong-Bajracharya J."/>
            <person name="Merenyi Z."/>
            <person name="Ke H.-M."/>
            <person name="Monk M."/>
            <person name="Kocsube S."/>
            <person name="Drula E."/>
            <person name="Lipzen A."/>
            <person name="Balint B."/>
            <person name="Henrissat B."/>
            <person name="Andreopoulos B."/>
            <person name="Martin F.M."/>
            <person name="Harder C.B."/>
            <person name="Rigling D."/>
            <person name="Ford K.L."/>
            <person name="Foster G.D."/>
            <person name="Pangilinan J."/>
            <person name="Papanicolaou A."/>
            <person name="Barry K."/>
            <person name="LaButti K."/>
            <person name="Viragh M."/>
            <person name="Koriabine M."/>
            <person name="Yan M."/>
            <person name="Riley R."/>
            <person name="Champramary S."/>
            <person name="Plett K.L."/>
            <person name="Tsai I.J."/>
            <person name="Slot J."/>
            <person name="Sipos G."/>
            <person name="Plett J."/>
            <person name="Nagy L.G."/>
            <person name="Grigoriev I.V."/>
        </authorList>
    </citation>
    <scope>NUCLEOTIDE SEQUENCE</scope>
    <source>
        <strain evidence="2">ICMP 16352</strain>
    </source>
</reference>
<dbReference type="AlphaFoldDB" id="A0AA39P062"/>
<gene>
    <name evidence="2" type="ORF">IW261DRAFT_1422453</name>
</gene>
<feature type="signal peptide" evidence="1">
    <location>
        <begin position="1"/>
        <end position="24"/>
    </location>
</feature>
<keyword evidence="1" id="KW-0732">Signal</keyword>
<accession>A0AA39P062</accession>
<dbReference type="EMBL" id="JAUEPR010000024">
    <property type="protein sequence ID" value="KAK0475128.1"/>
    <property type="molecule type" value="Genomic_DNA"/>
</dbReference>
<evidence type="ECO:0000313" key="2">
    <source>
        <dbReference type="EMBL" id="KAK0475128.1"/>
    </source>
</evidence>
<evidence type="ECO:0000256" key="1">
    <source>
        <dbReference type="SAM" id="SignalP"/>
    </source>
</evidence>
<sequence length="140" mass="15854">MDFDLAISNGALWFLLWYFSRVDSERRENSGAANAEFDGLRIRGPAHWFPCTCIQPKALREGVTSRTGIYAELEQTSLGYWIRRQGKQKKNGEYTLHGGNSLGCSLPVVALFSPFGTASRKRRFHKLPAISTKQLERTPF</sequence>
<protein>
    <submittedName>
        <fullName evidence="2">Uncharacterized protein</fullName>
    </submittedName>
</protein>
<feature type="chain" id="PRO_5041247252" evidence="1">
    <location>
        <begin position="25"/>
        <end position="140"/>
    </location>
</feature>
<comment type="caution">
    <text evidence="2">The sequence shown here is derived from an EMBL/GenBank/DDBJ whole genome shotgun (WGS) entry which is preliminary data.</text>
</comment>
<organism evidence="2 3">
    <name type="scientific">Armillaria novae-zelandiae</name>
    <dbReference type="NCBI Taxonomy" id="153914"/>
    <lineage>
        <taxon>Eukaryota</taxon>
        <taxon>Fungi</taxon>
        <taxon>Dikarya</taxon>
        <taxon>Basidiomycota</taxon>
        <taxon>Agaricomycotina</taxon>
        <taxon>Agaricomycetes</taxon>
        <taxon>Agaricomycetidae</taxon>
        <taxon>Agaricales</taxon>
        <taxon>Marasmiineae</taxon>
        <taxon>Physalacriaceae</taxon>
        <taxon>Armillaria</taxon>
    </lineage>
</organism>
<evidence type="ECO:0000313" key="3">
    <source>
        <dbReference type="Proteomes" id="UP001175227"/>
    </source>
</evidence>
<dbReference type="Proteomes" id="UP001175227">
    <property type="component" value="Unassembled WGS sequence"/>
</dbReference>